<protein>
    <submittedName>
        <fullName evidence="2">Uncharacterized protein</fullName>
    </submittedName>
</protein>
<organism evidence="2 3">
    <name type="scientific">Fukomys damarensis</name>
    <name type="common">Damaraland mole rat</name>
    <name type="synonym">Cryptomys damarensis</name>
    <dbReference type="NCBI Taxonomy" id="885580"/>
    <lineage>
        <taxon>Eukaryota</taxon>
        <taxon>Metazoa</taxon>
        <taxon>Chordata</taxon>
        <taxon>Craniata</taxon>
        <taxon>Vertebrata</taxon>
        <taxon>Euteleostomi</taxon>
        <taxon>Mammalia</taxon>
        <taxon>Eutheria</taxon>
        <taxon>Euarchontoglires</taxon>
        <taxon>Glires</taxon>
        <taxon>Rodentia</taxon>
        <taxon>Hystricomorpha</taxon>
        <taxon>Bathyergidae</taxon>
        <taxon>Fukomys</taxon>
    </lineage>
</organism>
<dbReference type="Proteomes" id="UP000028990">
    <property type="component" value="Unassembled WGS sequence"/>
</dbReference>
<gene>
    <name evidence="2" type="ORF">H920_13170</name>
</gene>
<dbReference type="AlphaFoldDB" id="A0A091CZZ4"/>
<evidence type="ECO:0000313" key="2">
    <source>
        <dbReference type="EMBL" id="KFO25409.1"/>
    </source>
</evidence>
<proteinExistence type="predicted"/>
<evidence type="ECO:0000313" key="3">
    <source>
        <dbReference type="Proteomes" id="UP000028990"/>
    </source>
</evidence>
<reference evidence="2 3" key="1">
    <citation type="submission" date="2013-11" db="EMBL/GenBank/DDBJ databases">
        <title>The Damaraland mole rat (Fukomys damarensis) genome and evolution of African mole rats.</title>
        <authorList>
            <person name="Gladyshev V.N."/>
            <person name="Fang X."/>
        </authorList>
    </citation>
    <scope>NUCLEOTIDE SEQUENCE [LARGE SCALE GENOMIC DNA]</scope>
    <source>
        <tissue evidence="2">Liver</tissue>
    </source>
</reference>
<feature type="region of interest" description="Disordered" evidence="1">
    <location>
        <begin position="76"/>
        <end position="96"/>
    </location>
</feature>
<dbReference type="EMBL" id="KN123358">
    <property type="protein sequence ID" value="KFO25409.1"/>
    <property type="molecule type" value="Genomic_DNA"/>
</dbReference>
<accession>A0A091CZZ4</accession>
<evidence type="ECO:0000256" key="1">
    <source>
        <dbReference type="SAM" id="MobiDB-lite"/>
    </source>
</evidence>
<sequence length="112" mass="12945">MEAVFRDECRIRSWMKPSLPVELWPGAHKCHHLARGQQPWHFLRSRVWAAVPTVGPVSSKKVVHFSLDSHRHETAESESMEMRKLKSKVTPQFAPGHMDQELKPEAVFLYSS</sequence>
<name>A0A091CZZ4_FUKDA</name>
<keyword evidence="3" id="KW-1185">Reference proteome</keyword>